<keyword evidence="7" id="KW-0479">Metal-binding</keyword>
<keyword evidence="6" id="KW-0540">Nuclease</keyword>
<evidence type="ECO:0000256" key="2">
    <source>
        <dbReference type="ARBA" id="ARBA00001946"/>
    </source>
</evidence>
<evidence type="ECO:0000256" key="5">
    <source>
        <dbReference type="ARBA" id="ARBA00022694"/>
    </source>
</evidence>
<dbReference type="GO" id="GO:0004526">
    <property type="term" value="F:ribonuclease P activity"/>
    <property type="evidence" value="ECO:0007669"/>
    <property type="project" value="UniProtKB-EC"/>
</dbReference>
<keyword evidence="13" id="KW-1185">Reference proteome</keyword>
<evidence type="ECO:0000256" key="7">
    <source>
        <dbReference type="ARBA" id="ARBA00022723"/>
    </source>
</evidence>
<evidence type="ECO:0000256" key="9">
    <source>
        <dbReference type="ARBA" id="ARBA00022833"/>
    </source>
</evidence>
<evidence type="ECO:0000256" key="10">
    <source>
        <dbReference type="ARBA" id="ARBA00022842"/>
    </source>
</evidence>
<comment type="similarity">
    <text evidence="3">Belongs to the PPR family. P subfamily.</text>
</comment>
<comment type="caution">
    <text evidence="12">The sequence shown here is derived from an EMBL/GenBank/DDBJ whole genome shotgun (WGS) entry which is preliminary data.</text>
</comment>
<protein>
    <recommendedName>
        <fullName evidence="4">ribonuclease P</fullName>
        <ecNumber evidence="4">3.1.26.5</ecNumber>
    </recommendedName>
</protein>
<comment type="cofactor">
    <cofactor evidence="2">
        <name>Mg(2+)</name>
        <dbReference type="ChEBI" id="CHEBI:18420"/>
    </cofactor>
</comment>
<evidence type="ECO:0000256" key="8">
    <source>
        <dbReference type="ARBA" id="ARBA00022801"/>
    </source>
</evidence>
<dbReference type="InterPro" id="IPR031595">
    <property type="entry name" value="PRORP_C"/>
</dbReference>
<dbReference type="PANTHER" id="PTHR13547:SF13">
    <property type="entry name" value="PROTEINACEOUS RNASE P 2"/>
    <property type="match status" value="1"/>
</dbReference>
<organism evidence="12 13">
    <name type="scientific">Stephania japonica</name>
    <dbReference type="NCBI Taxonomy" id="461633"/>
    <lineage>
        <taxon>Eukaryota</taxon>
        <taxon>Viridiplantae</taxon>
        <taxon>Streptophyta</taxon>
        <taxon>Embryophyta</taxon>
        <taxon>Tracheophyta</taxon>
        <taxon>Spermatophyta</taxon>
        <taxon>Magnoliopsida</taxon>
        <taxon>Ranunculales</taxon>
        <taxon>Menispermaceae</taxon>
        <taxon>Menispermoideae</taxon>
        <taxon>Cissampelideae</taxon>
        <taxon>Stephania</taxon>
    </lineage>
</organism>
<dbReference type="GO" id="GO:0001682">
    <property type="term" value="P:tRNA 5'-leader removal"/>
    <property type="evidence" value="ECO:0007669"/>
    <property type="project" value="TreeGrafter"/>
</dbReference>
<evidence type="ECO:0000259" key="11">
    <source>
        <dbReference type="Pfam" id="PF16953"/>
    </source>
</evidence>
<dbReference type="GO" id="GO:0046872">
    <property type="term" value="F:metal ion binding"/>
    <property type="evidence" value="ECO:0007669"/>
    <property type="project" value="UniProtKB-KW"/>
</dbReference>
<dbReference type="EC" id="3.1.26.5" evidence="4"/>
<dbReference type="EMBL" id="JBBNAE010000001">
    <property type="protein sequence ID" value="KAK9153728.1"/>
    <property type="molecule type" value="Genomic_DNA"/>
</dbReference>
<evidence type="ECO:0000256" key="1">
    <source>
        <dbReference type="ARBA" id="ARBA00000928"/>
    </source>
</evidence>
<dbReference type="InterPro" id="IPR011990">
    <property type="entry name" value="TPR-like_helical_dom_sf"/>
</dbReference>
<comment type="catalytic activity">
    <reaction evidence="1">
        <text>Endonucleolytic cleavage of RNA, removing 5'-extranucleotides from tRNA precursor.</text>
        <dbReference type="EC" id="3.1.26.5"/>
    </reaction>
</comment>
<reference evidence="12 13" key="1">
    <citation type="submission" date="2024-01" db="EMBL/GenBank/DDBJ databases">
        <title>Genome assemblies of Stephania.</title>
        <authorList>
            <person name="Yang L."/>
        </authorList>
    </citation>
    <scope>NUCLEOTIDE SEQUENCE [LARGE SCALE GENOMIC DNA]</scope>
    <source>
        <strain evidence="12">QJT</strain>
        <tissue evidence="12">Leaf</tissue>
    </source>
</reference>
<keyword evidence="8" id="KW-0378">Hydrolase</keyword>
<dbReference type="Proteomes" id="UP001417504">
    <property type="component" value="Unassembled WGS sequence"/>
</dbReference>
<evidence type="ECO:0000313" key="13">
    <source>
        <dbReference type="Proteomes" id="UP001417504"/>
    </source>
</evidence>
<name>A0AAP0PR91_9MAGN</name>
<dbReference type="Gene3D" id="3.40.50.11980">
    <property type="match status" value="1"/>
</dbReference>
<keyword evidence="10" id="KW-0460">Magnesium</keyword>
<proteinExistence type="inferred from homology"/>
<keyword evidence="5" id="KW-0819">tRNA processing</keyword>
<sequence length="162" mass="19385">MLNVVVKELRQRCHGKWPLVVLNKKRYWSLMKDPSNRELLEEWTKQDVLYTTPNGSNDDWYWIYAAVKLKCLLVSNDEMRDHIFELLRRNFFLKWKERHQVHFIFRKGSLQLQMPPPYSVVMQESEKGHGMCLLQTGATMRHLELGFAFLGQFLTNILMKIQ</sequence>
<dbReference type="PANTHER" id="PTHR13547">
    <property type="match status" value="1"/>
</dbReference>
<accession>A0AAP0PR91</accession>
<feature type="domain" description="PRORP" evidence="11">
    <location>
        <begin position="2"/>
        <end position="129"/>
    </location>
</feature>
<gene>
    <name evidence="12" type="ORF">Sjap_001208</name>
</gene>
<keyword evidence="9" id="KW-0862">Zinc</keyword>
<evidence type="ECO:0000256" key="3">
    <source>
        <dbReference type="ARBA" id="ARBA00007626"/>
    </source>
</evidence>
<dbReference type="Pfam" id="PF16953">
    <property type="entry name" value="PRORP"/>
    <property type="match status" value="1"/>
</dbReference>
<evidence type="ECO:0000256" key="4">
    <source>
        <dbReference type="ARBA" id="ARBA00012179"/>
    </source>
</evidence>
<dbReference type="Gene3D" id="1.25.40.10">
    <property type="entry name" value="Tetratricopeptide repeat domain"/>
    <property type="match status" value="1"/>
</dbReference>
<dbReference type="AlphaFoldDB" id="A0AAP0PR91"/>
<evidence type="ECO:0000313" key="12">
    <source>
        <dbReference type="EMBL" id="KAK9153728.1"/>
    </source>
</evidence>
<evidence type="ECO:0000256" key="6">
    <source>
        <dbReference type="ARBA" id="ARBA00022722"/>
    </source>
</evidence>